<feature type="transmembrane region" description="Helical" evidence="1">
    <location>
        <begin position="64"/>
        <end position="85"/>
    </location>
</feature>
<proteinExistence type="predicted"/>
<feature type="transmembrane region" description="Helical" evidence="1">
    <location>
        <begin position="97"/>
        <end position="117"/>
    </location>
</feature>
<keyword evidence="1" id="KW-0812">Transmembrane</keyword>
<sequence length="589" mass="64205">MNDEATCNEGPPPNPASARLKAALLWSAVVIAVLALLAARLDDPIIEHRPDFAMTMYFALKQDIPVAGLAIALLAGLWFLVGRAPATAQPALRLKGWQAWAVLVLPALAAYVLRAHILPDYDLSRDEQMVTFDAAIFSKGHLFEPIPSFWRNYYDALNKAFLLPIGDREAWVSGYLPGNAALHALIGMVLPASAASPLLLLVAALALWRITLRLWPDSASTRAAVLLLFTTSSQVIVMATATYAMTAHLALNLVWLALFLRRTPLAQAGAILTGFVATGLHQPLFHPMFVAPFLLMLLRNRAWKELSVYVVCYGAIGLFWIGWQPWISAHGVLPVPTDHSGDGVDYLERFRRTATPLTRFSFFVMAGNLLRLAAWNHLLLLPLAAIGIAVRRSDRFVQALWLGMALLVVFMTLVLPAQVNGWGYRYLHGFLGSAVLLAGYGWHWLEREGAAPVRAFVATAALGILVILPLHVWMAKGQLGGYAEAARAAGRFDADMVVIDEGIPFAGDLVLNRPDLSNRPIRLARNYVKPGDFPALCAHGTIAFADAPQFGAVSRFFRIPPPAAPTPRQVRLRTAAEAAGCRIVPSAPQ</sequence>
<name>A0A7X1FU64_9SPHN</name>
<keyword evidence="1" id="KW-0472">Membrane</keyword>
<keyword evidence="3" id="KW-1185">Reference proteome</keyword>
<dbReference type="Proteomes" id="UP000566813">
    <property type="component" value="Unassembled WGS sequence"/>
</dbReference>
<protein>
    <recommendedName>
        <fullName evidence="4">4-amino-4-deoxy-L-arabinose transferase</fullName>
    </recommendedName>
</protein>
<evidence type="ECO:0000313" key="2">
    <source>
        <dbReference type="EMBL" id="MBC2667043.1"/>
    </source>
</evidence>
<evidence type="ECO:0000313" key="3">
    <source>
        <dbReference type="Proteomes" id="UP000566813"/>
    </source>
</evidence>
<comment type="caution">
    <text evidence="2">The sequence shown here is derived from an EMBL/GenBank/DDBJ whole genome shotgun (WGS) entry which is preliminary data.</text>
</comment>
<feature type="transmembrane region" description="Helical" evidence="1">
    <location>
        <begin position="306"/>
        <end position="323"/>
    </location>
</feature>
<feature type="transmembrane region" description="Helical" evidence="1">
    <location>
        <begin position="372"/>
        <end position="390"/>
    </location>
</feature>
<feature type="transmembrane region" description="Helical" evidence="1">
    <location>
        <begin position="23"/>
        <end position="41"/>
    </location>
</feature>
<feature type="transmembrane region" description="Helical" evidence="1">
    <location>
        <begin position="181"/>
        <end position="211"/>
    </location>
</feature>
<dbReference type="AlphaFoldDB" id="A0A7X1FU64"/>
<dbReference type="EMBL" id="JACLAW010000014">
    <property type="protein sequence ID" value="MBC2667043.1"/>
    <property type="molecule type" value="Genomic_DNA"/>
</dbReference>
<keyword evidence="1" id="KW-1133">Transmembrane helix</keyword>
<organism evidence="2 3">
    <name type="scientific">Novosphingobium flavum</name>
    <dbReference type="NCBI Taxonomy" id="1778672"/>
    <lineage>
        <taxon>Bacteria</taxon>
        <taxon>Pseudomonadati</taxon>
        <taxon>Pseudomonadota</taxon>
        <taxon>Alphaproteobacteria</taxon>
        <taxon>Sphingomonadales</taxon>
        <taxon>Sphingomonadaceae</taxon>
        <taxon>Novosphingobium</taxon>
    </lineage>
</organism>
<feature type="transmembrane region" description="Helical" evidence="1">
    <location>
        <begin position="399"/>
        <end position="419"/>
    </location>
</feature>
<feature type="transmembrane region" description="Helical" evidence="1">
    <location>
        <begin position="425"/>
        <end position="443"/>
    </location>
</feature>
<accession>A0A7X1FU64</accession>
<dbReference type="RefSeq" id="WP_185665342.1">
    <property type="nucleotide sequence ID" value="NZ_JACLAW010000014.1"/>
</dbReference>
<evidence type="ECO:0008006" key="4">
    <source>
        <dbReference type="Google" id="ProtNLM"/>
    </source>
</evidence>
<feature type="transmembrane region" description="Helical" evidence="1">
    <location>
        <begin position="455"/>
        <end position="474"/>
    </location>
</feature>
<reference evidence="2 3" key="1">
    <citation type="submission" date="2020-08" db="EMBL/GenBank/DDBJ databases">
        <title>The genome sequence of type strain Novosphingobium flavum NBRC 111647.</title>
        <authorList>
            <person name="Liu Y."/>
        </authorList>
    </citation>
    <scope>NUCLEOTIDE SEQUENCE [LARGE SCALE GENOMIC DNA]</scope>
    <source>
        <strain evidence="2 3">NBRC 111647</strain>
    </source>
</reference>
<gene>
    <name evidence="2" type="ORF">H7F51_16110</name>
</gene>
<evidence type="ECO:0000256" key="1">
    <source>
        <dbReference type="SAM" id="Phobius"/>
    </source>
</evidence>